<feature type="region of interest" description="Disordered" evidence="2">
    <location>
        <begin position="17"/>
        <end position="51"/>
    </location>
</feature>
<keyword evidence="1" id="KW-0175">Coiled coil</keyword>
<feature type="compositionally biased region" description="Polar residues" evidence="2">
    <location>
        <begin position="20"/>
        <end position="32"/>
    </location>
</feature>
<dbReference type="Proteomes" id="UP000235701">
    <property type="component" value="Unassembled WGS sequence"/>
</dbReference>
<evidence type="ECO:0000313" key="4">
    <source>
        <dbReference type="Proteomes" id="UP000235701"/>
    </source>
</evidence>
<proteinExistence type="predicted"/>
<sequence>MNIEKQPLVPFNLQFFAENDATTENDTGNEASDATETKTETPATFTQSQLDSEVNRAVQKALAKQQADFEAQKEEIAKNAIEKEKDYAQLSEEERRQRELDDERADFEKERAEFKREKLVSEIKADLADKGLPTDFAELLAGEGSVEKAVERANKLQDRFNEAVANEVKVQLAQSTPGFGATKAETASNIGADLGKQHGKRNGTIF</sequence>
<protein>
    <submittedName>
        <fullName evidence="3">Phage capsid protein</fullName>
    </submittedName>
</protein>
<gene>
    <name evidence="3" type="ORF">CJ191_01165</name>
</gene>
<accession>A0A2N6UG10</accession>
<dbReference type="Pfam" id="PF14265">
    <property type="entry name" value="DUF4355"/>
    <property type="match status" value="1"/>
</dbReference>
<dbReference type="AlphaFoldDB" id="A0A2N6UG10"/>
<feature type="coiled-coil region" evidence="1">
    <location>
        <begin position="55"/>
        <end position="117"/>
    </location>
</feature>
<evidence type="ECO:0000313" key="3">
    <source>
        <dbReference type="EMBL" id="PMC80446.1"/>
    </source>
</evidence>
<evidence type="ECO:0000256" key="1">
    <source>
        <dbReference type="SAM" id="Coils"/>
    </source>
</evidence>
<dbReference type="EMBL" id="PNHQ01000002">
    <property type="protein sequence ID" value="PMC80446.1"/>
    <property type="molecule type" value="Genomic_DNA"/>
</dbReference>
<reference evidence="3 4" key="1">
    <citation type="submission" date="2017-09" db="EMBL/GenBank/DDBJ databases">
        <title>Bacterial strain isolated from the female urinary microbiota.</title>
        <authorList>
            <person name="Thomas-White K."/>
            <person name="Kumar N."/>
            <person name="Forster S."/>
            <person name="Putonti C."/>
            <person name="Lawley T."/>
            <person name="Wolfe A.J."/>
        </authorList>
    </citation>
    <scope>NUCLEOTIDE SEQUENCE [LARGE SCALE GENOMIC DNA]</scope>
    <source>
        <strain evidence="3 4">UMB0240</strain>
    </source>
</reference>
<evidence type="ECO:0000256" key="2">
    <source>
        <dbReference type="SAM" id="MobiDB-lite"/>
    </source>
</evidence>
<dbReference type="InterPro" id="IPR025580">
    <property type="entry name" value="Gp46"/>
</dbReference>
<dbReference type="OrthoDB" id="2224289at2"/>
<dbReference type="RefSeq" id="WP_102198721.1">
    <property type="nucleotide sequence ID" value="NZ_PNHQ01000002.1"/>
</dbReference>
<comment type="caution">
    <text evidence="3">The sequence shown here is derived from an EMBL/GenBank/DDBJ whole genome shotgun (WGS) entry which is preliminary data.</text>
</comment>
<organism evidence="3 4">
    <name type="scientific">Aerococcus viridans</name>
    <dbReference type="NCBI Taxonomy" id="1377"/>
    <lineage>
        <taxon>Bacteria</taxon>
        <taxon>Bacillati</taxon>
        <taxon>Bacillota</taxon>
        <taxon>Bacilli</taxon>
        <taxon>Lactobacillales</taxon>
        <taxon>Aerococcaceae</taxon>
        <taxon>Aerococcus</taxon>
    </lineage>
</organism>
<keyword evidence="4" id="KW-1185">Reference proteome</keyword>
<name>A0A2N6UG10_9LACT</name>